<dbReference type="PANTHER" id="PTHR11403:SF7">
    <property type="entry name" value="CYTOCHROME C OXIDASE SUBUNIT 3"/>
    <property type="match status" value="1"/>
</dbReference>
<reference evidence="12" key="1">
    <citation type="journal article" date="2021" name="Commun. Biol.">
        <title>Genomic insights into the host specific adaptation of the Pneumocystis genus.</title>
        <authorList>
            <person name="Cisse O.H."/>
            <person name="Ma L."/>
            <person name="Dekker J.P."/>
            <person name="Khil P.P."/>
            <person name="Youn J.-H."/>
            <person name="Brenchley J.M."/>
            <person name="Blair R."/>
            <person name="Pahar B."/>
            <person name="Chabe M."/>
            <person name="Van Rompay K.K.A."/>
            <person name="Keesler R."/>
            <person name="Sukura A."/>
            <person name="Hirsch V."/>
            <person name="Kutty G."/>
            <person name="Liu Y."/>
            <person name="Peng L."/>
            <person name="Chen J."/>
            <person name="Song J."/>
            <person name="Weissenbacher-Lang C."/>
            <person name="Xu J."/>
            <person name="Upham N.S."/>
            <person name="Stajich J.E."/>
            <person name="Cuomo C.A."/>
            <person name="Cushion M.T."/>
            <person name="Kovacs J.A."/>
        </authorList>
    </citation>
    <scope>NUCLEOTIDE SEQUENCE</scope>
    <source>
        <strain evidence="12">CK2</strain>
    </source>
</reference>
<dbReference type="InterPro" id="IPR035973">
    <property type="entry name" value="Cyt_c_oxidase_su3-like_sf"/>
</dbReference>
<evidence type="ECO:0000259" key="11">
    <source>
        <dbReference type="Pfam" id="PF00510"/>
    </source>
</evidence>
<feature type="transmembrane region" description="Helical" evidence="10">
    <location>
        <begin position="25"/>
        <end position="44"/>
    </location>
</feature>
<dbReference type="Pfam" id="PF00510">
    <property type="entry name" value="COX3"/>
    <property type="match status" value="1"/>
</dbReference>
<comment type="similarity">
    <text evidence="2">Belongs to the cytochrome c oxidase subunit 3 family.</text>
</comment>
<sequence length="271" mass="31087">MNLFIIMYRFQYNNHPYHIVNPSPWPILSSFSLLSLALSAVLLFQGYSVSILFLLSLVSIIGSVLFWFRDIIAEGSYEGNHTSAVQKGLNIGVILFIISEVFFFISVFWAYFHSALSPSIELGMEWPPKGIFSVDPWGIPLFNTIVLLSSSSLVTSAHHSLIQGNRRRALIGVFWTLFLAFIFIIIQGLEYYFSTFTISDGIFGSCFYFGTGFHGIHVIVGTIFLAVGLWRIWNYQLLDNHHLGFEFGILYWHFVDVVWLFLFLSLYWWGS</sequence>
<dbReference type="Gene3D" id="1.20.120.80">
    <property type="entry name" value="Cytochrome c oxidase, subunit III, four-helix bundle"/>
    <property type="match status" value="1"/>
</dbReference>
<dbReference type="AlphaFoldDB" id="A0A8A6W4S0"/>
<feature type="transmembrane region" description="Helical" evidence="10">
    <location>
        <begin position="250"/>
        <end position="269"/>
    </location>
</feature>
<dbReference type="PANTHER" id="PTHR11403">
    <property type="entry name" value="CYTOCHROME C OXIDASE SUBUNIT III"/>
    <property type="match status" value="1"/>
</dbReference>
<keyword evidence="7 10" id="KW-1133">Transmembrane helix</keyword>
<dbReference type="FunFam" id="1.20.120.80:FF:000002">
    <property type="entry name" value="Cytochrome c oxidase subunit 3"/>
    <property type="match status" value="1"/>
</dbReference>
<evidence type="ECO:0000256" key="1">
    <source>
        <dbReference type="ARBA" id="ARBA00004141"/>
    </source>
</evidence>
<dbReference type="GO" id="GO:0006123">
    <property type="term" value="P:mitochondrial electron transport, cytochrome c to oxygen"/>
    <property type="evidence" value="ECO:0007669"/>
    <property type="project" value="TreeGrafter"/>
</dbReference>
<name>A0A8A6W4S0_9ASCO</name>
<geneLocation type="mitochondrion" evidence="12"/>
<keyword evidence="5 10" id="KW-0812">Transmembrane</keyword>
<dbReference type="Gene3D" id="1.10.287.70">
    <property type="match status" value="1"/>
</dbReference>
<protein>
    <recommendedName>
        <fullName evidence="4">Cytochrome c oxidase subunit 3</fullName>
        <ecNumber evidence="3">7.1.1.9</ecNumber>
    </recommendedName>
    <alternativeName>
        <fullName evidence="9">Cytochrome c oxidase polypeptide III</fullName>
    </alternativeName>
</protein>
<gene>
    <name evidence="12" type="primary">cox3</name>
</gene>
<dbReference type="InterPro" id="IPR033945">
    <property type="entry name" value="Cyt_c_oxase_su3_dom"/>
</dbReference>
<dbReference type="InterPro" id="IPR013833">
    <property type="entry name" value="Cyt_c_oxidase_su3_a-hlx"/>
</dbReference>
<feature type="transmembrane region" description="Helical" evidence="10">
    <location>
        <begin position="169"/>
        <end position="187"/>
    </location>
</feature>
<evidence type="ECO:0000256" key="5">
    <source>
        <dbReference type="ARBA" id="ARBA00022692"/>
    </source>
</evidence>
<feature type="transmembrane region" description="Helical" evidence="10">
    <location>
        <begin position="137"/>
        <end position="157"/>
    </location>
</feature>
<feature type="transmembrane region" description="Helical" evidence="10">
    <location>
        <begin position="207"/>
        <end position="230"/>
    </location>
</feature>
<evidence type="ECO:0000313" key="12">
    <source>
        <dbReference type="EMBL" id="QTK22348.1"/>
    </source>
</evidence>
<keyword evidence="12" id="KW-0496">Mitochondrion</keyword>
<evidence type="ECO:0000256" key="8">
    <source>
        <dbReference type="ARBA" id="ARBA00023136"/>
    </source>
</evidence>
<comment type="subcellular location">
    <subcellularLocation>
        <location evidence="1">Membrane</location>
        <topology evidence="1">Multi-pass membrane protein</topology>
    </subcellularLocation>
</comment>
<keyword evidence="8 10" id="KW-0472">Membrane</keyword>
<dbReference type="EC" id="7.1.1.9" evidence="3"/>
<evidence type="ECO:0000256" key="3">
    <source>
        <dbReference type="ARBA" id="ARBA00012949"/>
    </source>
</evidence>
<dbReference type="EMBL" id="MT726216">
    <property type="protein sequence ID" value="QTK22348.1"/>
    <property type="molecule type" value="Genomic_DNA"/>
</dbReference>
<feature type="transmembrane region" description="Helical" evidence="10">
    <location>
        <begin position="50"/>
        <end position="68"/>
    </location>
</feature>
<proteinExistence type="inferred from homology"/>
<evidence type="ECO:0000256" key="2">
    <source>
        <dbReference type="ARBA" id="ARBA00010581"/>
    </source>
</evidence>
<dbReference type="SUPFAM" id="SSF81452">
    <property type="entry name" value="Cytochrome c oxidase subunit III-like"/>
    <property type="match status" value="1"/>
</dbReference>
<evidence type="ECO:0000256" key="6">
    <source>
        <dbReference type="ARBA" id="ARBA00022967"/>
    </source>
</evidence>
<evidence type="ECO:0000256" key="10">
    <source>
        <dbReference type="SAM" id="Phobius"/>
    </source>
</evidence>
<dbReference type="InterPro" id="IPR024791">
    <property type="entry name" value="Cyt_c/ubiquinol_Oxase_su3"/>
</dbReference>
<dbReference type="InterPro" id="IPR000298">
    <property type="entry name" value="Cyt_c_oxidase-like_su3"/>
</dbReference>
<dbReference type="CDD" id="cd01665">
    <property type="entry name" value="Cyt_c_Oxidase_III"/>
    <property type="match status" value="1"/>
</dbReference>
<feature type="domain" description="Heme-copper oxidase subunit III family profile" evidence="11">
    <location>
        <begin position="15"/>
        <end position="271"/>
    </location>
</feature>
<organism evidence="12">
    <name type="scientific">Pneumocystis canis</name>
    <dbReference type="NCBI Taxonomy" id="2698477"/>
    <lineage>
        <taxon>Eukaryota</taxon>
        <taxon>Fungi</taxon>
        <taxon>Dikarya</taxon>
        <taxon>Ascomycota</taxon>
        <taxon>Taphrinomycotina</taxon>
        <taxon>Pneumocystomycetes</taxon>
        <taxon>Pneumocystaceae</taxon>
        <taxon>Pneumocystis</taxon>
    </lineage>
</organism>
<evidence type="ECO:0000256" key="7">
    <source>
        <dbReference type="ARBA" id="ARBA00022989"/>
    </source>
</evidence>
<accession>A0A8A6W4S0</accession>
<dbReference type="GO" id="GO:0005739">
    <property type="term" value="C:mitochondrion"/>
    <property type="evidence" value="ECO:0007669"/>
    <property type="project" value="TreeGrafter"/>
</dbReference>
<dbReference type="GO" id="GO:0004129">
    <property type="term" value="F:cytochrome-c oxidase activity"/>
    <property type="evidence" value="ECO:0007669"/>
    <property type="project" value="UniProtKB-EC"/>
</dbReference>
<evidence type="ECO:0000256" key="4">
    <source>
        <dbReference type="ARBA" id="ARBA00015944"/>
    </source>
</evidence>
<dbReference type="GO" id="GO:0016020">
    <property type="term" value="C:membrane"/>
    <property type="evidence" value="ECO:0007669"/>
    <property type="project" value="UniProtKB-SubCell"/>
</dbReference>
<evidence type="ECO:0000256" key="9">
    <source>
        <dbReference type="ARBA" id="ARBA00031625"/>
    </source>
</evidence>
<keyword evidence="6" id="KW-1278">Translocase</keyword>
<feature type="transmembrane region" description="Helical" evidence="10">
    <location>
        <begin position="89"/>
        <end position="112"/>
    </location>
</feature>